<comment type="similarity">
    <text evidence="9">Belongs to the carbohydrate kinase PfkB family. Ribokinase subfamily.</text>
</comment>
<comment type="subunit">
    <text evidence="9">Homodimer.</text>
</comment>
<gene>
    <name evidence="9" type="primary">rbsK</name>
    <name evidence="11" type="ORF">ACFOYW_01745</name>
</gene>
<keyword evidence="9" id="KW-0963">Cytoplasm</keyword>
<reference evidence="12" key="1">
    <citation type="journal article" date="2019" name="Int. J. Syst. Evol. Microbiol.">
        <title>The Global Catalogue of Microorganisms (GCM) 10K type strain sequencing project: providing services to taxonomists for standard genome sequencing and annotation.</title>
        <authorList>
            <consortium name="The Broad Institute Genomics Platform"/>
            <consortium name="The Broad Institute Genome Sequencing Center for Infectious Disease"/>
            <person name="Wu L."/>
            <person name="Ma J."/>
        </authorList>
    </citation>
    <scope>NUCLEOTIDE SEQUENCE [LARGE SCALE GENOMIC DNA]</scope>
    <source>
        <strain evidence="12">CGMCC 1.10363</strain>
    </source>
</reference>
<dbReference type="EC" id="2.7.1.15" evidence="9"/>
<feature type="binding site" evidence="9">
    <location>
        <position position="292"/>
    </location>
    <ligand>
        <name>K(+)</name>
        <dbReference type="ChEBI" id="CHEBI:29103"/>
    </ligand>
</feature>
<dbReference type="InterPro" id="IPR029056">
    <property type="entry name" value="Ribokinase-like"/>
</dbReference>
<evidence type="ECO:0000259" key="10">
    <source>
        <dbReference type="Pfam" id="PF00294"/>
    </source>
</evidence>
<feature type="binding site" evidence="9">
    <location>
        <position position="288"/>
    </location>
    <ligand>
        <name>K(+)</name>
        <dbReference type="ChEBI" id="CHEBI:29103"/>
    </ligand>
</feature>
<keyword evidence="3 9" id="KW-0547">Nucleotide-binding</keyword>
<accession>A0ABV8Q0S9</accession>
<keyword evidence="4 9" id="KW-0418">Kinase</keyword>
<evidence type="ECO:0000256" key="3">
    <source>
        <dbReference type="ARBA" id="ARBA00022741"/>
    </source>
</evidence>
<feature type="binding site" evidence="9">
    <location>
        <position position="253"/>
    </location>
    <ligand>
        <name>substrate</name>
    </ligand>
</feature>
<dbReference type="CDD" id="cd01174">
    <property type="entry name" value="ribokinase"/>
    <property type="match status" value="1"/>
</dbReference>
<comment type="subcellular location">
    <subcellularLocation>
        <location evidence="9">Cytoplasm</location>
    </subcellularLocation>
</comment>
<comment type="catalytic activity">
    <reaction evidence="9">
        <text>D-ribose + ATP = D-ribose 5-phosphate + ADP + H(+)</text>
        <dbReference type="Rhea" id="RHEA:13697"/>
        <dbReference type="ChEBI" id="CHEBI:15378"/>
        <dbReference type="ChEBI" id="CHEBI:30616"/>
        <dbReference type="ChEBI" id="CHEBI:47013"/>
        <dbReference type="ChEBI" id="CHEBI:78346"/>
        <dbReference type="ChEBI" id="CHEBI:456216"/>
        <dbReference type="EC" id="2.7.1.15"/>
    </reaction>
</comment>
<keyword evidence="5 9" id="KW-0067">ATP-binding</keyword>
<feature type="binding site" evidence="9">
    <location>
        <position position="247"/>
    </location>
    <ligand>
        <name>K(+)</name>
        <dbReference type="ChEBI" id="CHEBI:29103"/>
    </ligand>
</feature>
<dbReference type="PRINTS" id="PR00990">
    <property type="entry name" value="RIBOKINASE"/>
</dbReference>
<evidence type="ECO:0000256" key="4">
    <source>
        <dbReference type="ARBA" id="ARBA00022777"/>
    </source>
</evidence>
<dbReference type="EMBL" id="JBHSCN010000002">
    <property type="protein sequence ID" value="MFC4242081.1"/>
    <property type="molecule type" value="Genomic_DNA"/>
</dbReference>
<evidence type="ECO:0000256" key="9">
    <source>
        <dbReference type="HAMAP-Rule" id="MF_01987"/>
    </source>
</evidence>
<feature type="domain" description="Carbohydrate kinase PfkB" evidence="10">
    <location>
        <begin position="3"/>
        <end position="292"/>
    </location>
</feature>
<dbReference type="GO" id="GO:0004747">
    <property type="term" value="F:ribokinase activity"/>
    <property type="evidence" value="ECO:0007669"/>
    <property type="project" value="UniProtKB-EC"/>
</dbReference>
<evidence type="ECO:0000313" key="12">
    <source>
        <dbReference type="Proteomes" id="UP001595900"/>
    </source>
</evidence>
<feature type="binding site" evidence="9">
    <location>
        <begin position="40"/>
        <end position="44"/>
    </location>
    <ligand>
        <name>substrate</name>
    </ligand>
</feature>
<feature type="binding site" evidence="9">
    <location>
        <begin position="252"/>
        <end position="253"/>
    </location>
    <ligand>
        <name>ATP</name>
        <dbReference type="ChEBI" id="CHEBI:30616"/>
    </ligand>
</feature>
<dbReference type="PANTHER" id="PTHR10584">
    <property type="entry name" value="SUGAR KINASE"/>
    <property type="match status" value="1"/>
</dbReference>
<evidence type="ECO:0000256" key="2">
    <source>
        <dbReference type="ARBA" id="ARBA00022723"/>
    </source>
</evidence>
<keyword evidence="6 9" id="KW-0460">Magnesium</keyword>
<evidence type="ECO:0000313" key="11">
    <source>
        <dbReference type="EMBL" id="MFC4242081.1"/>
    </source>
</evidence>
<dbReference type="RefSeq" id="WP_390226865.1">
    <property type="nucleotide sequence ID" value="NZ_JBHSCN010000002.1"/>
</dbReference>
<feature type="binding site" evidence="9">
    <location>
        <position position="183"/>
    </location>
    <ligand>
        <name>ATP</name>
        <dbReference type="ChEBI" id="CHEBI:30616"/>
    </ligand>
</feature>
<feature type="binding site" evidence="9">
    <location>
        <position position="139"/>
    </location>
    <ligand>
        <name>substrate</name>
    </ligand>
</feature>
<evidence type="ECO:0000256" key="6">
    <source>
        <dbReference type="ARBA" id="ARBA00022842"/>
    </source>
</evidence>
<evidence type="ECO:0000256" key="1">
    <source>
        <dbReference type="ARBA" id="ARBA00022679"/>
    </source>
</evidence>
<feature type="binding site" evidence="9">
    <location>
        <begin position="12"/>
        <end position="14"/>
    </location>
    <ligand>
        <name>substrate</name>
    </ligand>
</feature>
<comment type="pathway">
    <text evidence="9">Carbohydrate metabolism; D-ribose degradation; D-ribose 5-phosphate from beta-D-ribopyranose: step 2/2.</text>
</comment>
<feature type="binding site" evidence="9">
    <location>
        <position position="249"/>
    </location>
    <ligand>
        <name>K(+)</name>
        <dbReference type="ChEBI" id="CHEBI:29103"/>
    </ligand>
</feature>
<dbReference type="Proteomes" id="UP001595900">
    <property type="component" value="Unassembled WGS sequence"/>
</dbReference>
<dbReference type="SUPFAM" id="SSF53613">
    <property type="entry name" value="Ribokinase-like"/>
    <property type="match status" value="1"/>
</dbReference>
<dbReference type="PANTHER" id="PTHR10584:SF166">
    <property type="entry name" value="RIBOKINASE"/>
    <property type="match status" value="1"/>
</dbReference>
<organism evidence="11 12">
    <name type="scientific">Gryllotalpicola reticulitermitis</name>
    <dbReference type="NCBI Taxonomy" id="1184153"/>
    <lineage>
        <taxon>Bacteria</taxon>
        <taxon>Bacillati</taxon>
        <taxon>Actinomycetota</taxon>
        <taxon>Actinomycetes</taxon>
        <taxon>Micrococcales</taxon>
        <taxon>Microbacteriaceae</taxon>
        <taxon>Gryllotalpicola</taxon>
    </lineage>
</organism>
<dbReference type="InterPro" id="IPR002139">
    <property type="entry name" value="Ribo/fructo_kinase"/>
</dbReference>
<feature type="binding site" evidence="9">
    <location>
        <position position="283"/>
    </location>
    <ligand>
        <name>K(+)</name>
        <dbReference type="ChEBI" id="CHEBI:29103"/>
    </ligand>
</feature>
<feature type="binding site" evidence="9">
    <location>
        <position position="286"/>
    </location>
    <ligand>
        <name>K(+)</name>
        <dbReference type="ChEBI" id="CHEBI:29103"/>
    </ligand>
</feature>
<dbReference type="Pfam" id="PF00294">
    <property type="entry name" value="PfkB"/>
    <property type="match status" value="1"/>
</dbReference>
<evidence type="ECO:0000256" key="7">
    <source>
        <dbReference type="ARBA" id="ARBA00022958"/>
    </source>
</evidence>
<dbReference type="InterPro" id="IPR011611">
    <property type="entry name" value="PfkB_dom"/>
</dbReference>
<sequence length="322" mass="32072">MTELIVMVGALNADLGIRVAKLPAPGETVAGRDVETSPGGKASNQAVAAARLGGRVRLVGAVGDDEAGRMLRDRAKADGVDVAFVAVLPAVGTGQAIIPVDEAGENAIILIPGANGAISPGDIPDAAYDGASVVCLSLEVPMEVVVNAAVRAYAAGATVILNPSPFRELPDELLDAVDVLVVNELEAGQLLGPAQSFVAVDGAPALREALAPHGVTRFVVTLGAQGSVAVDGPAAAQIEPSPVSAVDTTGAGDAFTGTLALRLAAGDSLADAARQASVSAALSTTRRGAQASYADRDELARAIAGSERSAAGAGYAITDSER</sequence>
<feature type="binding site" evidence="9">
    <location>
        <begin position="221"/>
        <end position="226"/>
    </location>
    <ligand>
        <name>ATP</name>
        <dbReference type="ChEBI" id="CHEBI:30616"/>
    </ligand>
</feature>
<comment type="cofactor">
    <cofactor evidence="9">
        <name>Mg(2+)</name>
        <dbReference type="ChEBI" id="CHEBI:18420"/>
    </cofactor>
    <text evidence="9">Requires a divalent cation, most likely magnesium in vivo, as an electrophilic catalyst to aid phosphoryl group transfer. It is the chelate of the metal and the nucleotide that is the actual substrate.</text>
</comment>
<keyword evidence="12" id="KW-1185">Reference proteome</keyword>
<comment type="function">
    <text evidence="9">Catalyzes the phosphorylation of ribose at O-5 in a reaction requiring ATP and magnesium. The resulting D-ribose-5-phosphate can then be used either for sythesis of nucleotides, histidine, and tryptophan, or as a component of the pentose phosphate pathway.</text>
</comment>
<proteinExistence type="inferred from homology"/>
<evidence type="ECO:0000256" key="5">
    <source>
        <dbReference type="ARBA" id="ARBA00022840"/>
    </source>
</evidence>
<protein>
    <recommendedName>
        <fullName evidence="9">Ribokinase</fullName>
        <shortName evidence="9">RK</shortName>
        <ecNumber evidence="9">2.7.1.15</ecNumber>
    </recommendedName>
</protein>
<feature type="active site" description="Proton acceptor" evidence="9">
    <location>
        <position position="253"/>
    </location>
</feature>
<dbReference type="HAMAP" id="MF_01987">
    <property type="entry name" value="Ribokinase"/>
    <property type="match status" value="1"/>
</dbReference>
<dbReference type="Gene3D" id="3.40.1190.20">
    <property type="match status" value="1"/>
</dbReference>
<keyword evidence="8 9" id="KW-0119">Carbohydrate metabolism</keyword>
<comment type="activity regulation">
    <text evidence="9">Activated by a monovalent cation that binds near, but not in, the active site. The most likely occupant of the site in vivo is potassium. Ion binding induces a conformational change that may alter substrate affinity.</text>
</comment>
<evidence type="ECO:0000256" key="8">
    <source>
        <dbReference type="ARBA" id="ARBA00023277"/>
    </source>
</evidence>
<name>A0ABV8Q0S9_9MICO</name>
<dbReference type="InterPro" id="IPR011877">
    <property type="entry name" value="Ribokinase"/>
</dbReference>
<comment type="caution">
    <text evidence="11">The sequence shown here is derived from an EMBL/GenBank/DDBJ whole genome shotgun (WGS) entry which is preliminary data.</text>
</comment>
<keyword evidence="2 9" id="KW-0479">Metal-binding</keyword>
<keyword evidence="7 9" id="KW-0630">Potassium</keyword>
<keyword evidence="1 9" id="KW-0808">Transferase</keyword>
<comment type="caution">
    <text evidence="9">Lacks conserved residue(s) required for the propagation of feature annotation.</text>
</comment>